<gene>
    <name evidence="12" type="primary">boxA</name>
    <name evidence="12" type="ORF">WKW82_31720</name>
</gene>
<comment type="cofactor">
    <cofactor evidence="1">
        <name>FAD</name>
        <dbReference type="ChEBI" id="CHEBI:57692"/>
    </cofactor>
</comment>
<name>A0ABU8WWU9_9BURK</name>
<keyword evidence="2 9" id="KW-0285">Flavoprotein</keyword>
<dbReference type="InterPro" id="IPR017927">
    <property type="entry name" value="FAD-bd_FR_type"/>
</dbReference>
<comment type="caution">
    <text evidence="12">The sequence shown here is derived from an EMBL/GenBank/DDBJ whole genome shotgun (WGS) entry which is preliminary data.</text>
</comment>
<dbReference type="SUPFAM" id="SSF52343">
    <property type="entry name" value="Ferredoxin reductase-like, C-terminal NADP-linked domain"/>
    <property type="match status" value="1"/>
</dbReference>
<dbReference type="InterPro" id="IPR001709">
    <property type="entry name" value="Flavoprot_Pyr_Nucl_cyt_Rdtase"/>
</dbReference>
<dbReference type="PIRSF" id="PIRSF501177">
    <property type="entry name" value="BoxA"/>
    <property type="match status" value="1"/>
</dbReference>
<dbReference type="Gene3D" id="2.40.30.10">
    <property type="entry name" value="Translation factors"/>
    <property type="match status" value="1"/>
</dbReference>
<dbReference type="InterPro" id="IPR017900">
    <property type="entry name" value="4Fe4S_Fe_S_CS"/>
</dbReference>
<dbReference type="SUPFAM" id="SSF63380">
    <property type="entry name" value="Riboflavin synthase domain-like"/>
    <property type="match status" value="1"/>
</dbReference>
<dbReference type="GO" id="GO:0016491">
    <property type="term" value="F:oxidoreductase activity"/>
    <property type="evidence" value="ECO:0007669"/>
    <property type="project" value="UniProtKB-KW"/>
</dbReference>
<evidence type="ECO:0000256" key="4">
    <source>
        <dbReference type="ARBA" id="ARBA00022827"/>
    </source>
</evidence>
<dbReference type="Pfam" id="PF00970">
    <property type="entry name" value="FAD_binding_6"/>
    <property type="match status" value="1"/>
</dbReference>
<dbReference type="InterPro" id="IPR008333">
    <property type="entry name" value="Cbr1-like_FAD-bd_dom"/>
</dbReference>
<feature type="domain" description="4Fe-4S ferredoxin-type" evidence="10">
    <location>
        <begin position="50"/>
        <end position="78"/>
    </location>
</feature>
<dbReference type="PIRSF" id="PIRSF000361">
    <property type="entry name" value="Frd-NADP+_RD"/>
    <property type="match status" value="1"/>
</dbReference>
<dbReference type="PROSITE" id="PS51384">
    <property type="entry name" value="FAD_FR"/>
    <property type="match status" value="1"/>
</dbReference>
<dbReference type="PRINTS" id="PR00371">
    <property type="entry name" value="FPNCR"/>
</dbReference>
<evidence type="ECO:0000259" key="11">
    <source>
        <dbReference type="PROSITE" id="PS51384"/>
    </source>
</evidence>
<dbReference type="EMBL" id="JBBKZT010000020">
    <property type="protein sequence ID" value="MEJ8851243.1"/>
    <property type="molecule type" value="Genomic_DNA"/>
</dbReference>
<keyword evidence="6 9" id="KW-0560">Oxidoreductase</keyword>
<dbReference type="InterPro" id="IPR039261">
    <property type="entry name" value="FNR_nucleotide-bd"/>
</dbReference>
<evidence type="ECO:0000256" key="8">
    <source>
        <dbReference type="ARBA" id="ARBA00023014"/>
    </source>
</evidence>
<evidence type="ECO:0000256" key="1">
    <source>
        <dbReference type="ARBA" id="ARBA00001974"/>
    </source>
</evidence>
<dbReference type="InterPro" id="IPR001433">
    <property type="entry name" value="OxRdtase_FAD/NAD-bd"/>
</dbReference>
<evidence type="ECO:0000313" key="13">
    <source>
        <dbReference type="Proteomes" id="UP001385892"/>
    </source>
</evidence>
<dbReference type="PANTHER" id="PTHR43314">
    <property type="match status" value="1"/>
</dbReference>
<dbReference type="SUPFAM" id="SSF54862">
    <property type="entry name" value="4Fe-4S ferredoxins"/>
    <property type="match status" value="1"/>
</dbReference>
<keyword evidence="8" id="KW-0411">Iron-sulfur</keyword>
<dbReference type="Gene3D" id="3.40.50.80">
    <property type="entry name" value="Nucleotide-binding domain of ferredoxin-NADP reductase (FNR) module"/>
    <property type="match status" value="1"/>
</dbReference>
<evidence type="ECO:0000256" key="7">
    <source>
        <dbReference type="ARBA" id="ARBA00023004"/>
    </source>
</evidence>
<dbReference type="PROSITE" id="PS51379">
    <property type="entry name" value="4FE4S_FER_2"/>
    <property type="match status" value="2"/>
</dbReference>
<sequence length="413" mass="43926">MTATAFAALPVSSKVAVMRQHLIDPEVCIRCNTCEETCPHGGIVHNDDNYAVLFDVCTGCGKCLDPCPTGAIANWHDVSSAYSVDEQFSWAQLPAQQAGLAIDATNAARLVPSPIEPPVVAASEATEALMVKAAAPASASRPVVNAFKRNQPATATVVANVQLTAAASDTDVRHIVLRFADGVFPVLEGQSLGIVMPGTDDHGKRHAVRQYSIASPRSGEAGEPNTVALTVKRVPGGLCSNHLCDLPVGASIEVTGPFGATFLMPNDPAAHILMVCSGTGVAPFRGFIERRRQMAAESSSGKLLLFYGAQTPQAMPYASYLEELPAATVLRDLCYSRLADGPKTHVQHRIRASAAVLSALLCDDLTHFYVCGLKGMEQGVEEALAEVCATAGLDWLRIRDRMRSAGRYHVETY</sequence>
<dbReference type="PROSITE" id="PS00198">
    <property type="entry name" value="4FE4S_FER_1"/>
    <property type="match status" value="1"/>
</dbReference>
<keyword evidence="4 9" id="KW-0274">FAD</keyword>
<feature type="domain" description="4Fe-4S ferredoxin-type" evidence="10">
    <location>
        <begin position="19"/>
        <end position="48"/>
    </location>
</feature>
<protein>
    <recommendedName>
        <fullName evidence="9">Benzoyl-CoA oxygenase component A</fullName>
        <ecNumber evidence="9">1.14.13.208</ecNumber>
    </recommendedName>
</protein>
<dbReference type="NCBIfam" id="TIGR03224">
    <property type="entry name" value="benzo_boxA"/>
    <property type="match status" value="1"/>
</dbReference>
<evidence type="ECO:0000256" key="2">
    <source>
        <dbReference type="ARBA" id="ARBA00022630"/>
    </source>
</evidence>
<evidence type="ECO:0000256" key="9">
    <source>
        <dbReference type="PIRNR" id="PIRNR000361"/>
    </source>
</evidence>
<organism evidence="12 13">
    <name type="scientific">Variovorax rhizosphaerae</name>
    <dbReference type="NCBI Taxonomy" id="1836200"/>
    <lineage>
        <taxon>Bacteria</taxon>
        <taxon>Pseudomonadati</taxon>
        <taxon>Pseudomonadota</taxon>
        <taxon>Betaproteobacteria</taxon>
        <taxon>Burkholderiales</taxon>
        <taxon>Comamonadaceae</taxon>
        <taxon>Variovorax</taxon>
    </lineage>
</organism>
<keyword evidence="7" id="KW-0408">Iron</keyword>
<dbReference type="Pfam" id="PF00175">
    <property type="entry name" value="NAD_binding_1"/>
    <property type="match status" value="1"/>
</dbReference>
<keyword evidence="5 9" id="KW-0521">NADP</keyword>
<dbReference type="RefSeq" id="WP_340346797.1">
    <property type="nucleotide sequence ID" value="NZ_JBBKZT010000020.1"/>
</dbReference>
<accession>A0ABU8WWU9</accession>
<dbReference type="Pfam" id="PF14697">
    <property type="entry name" value="Fer4_21"/>
    <property type="match status" value="1"/>
</dbReference>
<proteinExistence type="predicted"/>
<reference evidence="12 13" key="1">
    <citation type="submission" date="2024-03" db="EMBL/GenBank/DDBJ databases">
        <title>Novel species of the genus Variovorax.</title>
        <authorList>
            <person name="Liu Q."/>
            <person name="Xin Y.-H."/>
        </authorList>
    </citation>
    <scope>NUCLEOTIDE SEQUENCE [LARGE SCALE GENOMIC DNA]</scope>
    <source>
        <strain evidence="12 13">KACC 18900</strain>
    </source>
</reference>
<evidence type="ECO:0000256" key="3">
    <source>
        <dbReference type="ARBA" id="ARBA00022723"/>
    </source>
</evidence>
<dbReference type="InterPro" id="IPR015701">
    <property type="entry name" value="FNR"/>
</dbReference>
<dbReference type="Proteomes" id="UP001385892">
    <property type="component" value="Unassembled WGS sequence"/>
</dbReference>
<dbReference type="InterPro" id="IPR017896">
    <property type="entry name" value="4Fe4S_Fe-S-bd"/>
</dbReference>
<comment type="catalytic activity">
    <reaction evidence="9">
        <text>benzoyl-CoA + NADPH + O2 + H(+) = 2,3-epoxy-2,3-dihydrobenzoyl-CoA + NADP(+) + H2O</text>
        <dbReference type="Rhea" id="RHEA:48312"/>
        <dbReference type="ChEBI" id="CHEBI:15377"/>
        <dbReference type="ChEBI" id="CHEBI:15378"/>
        <dbReference type="ChEBI" id="CHEBI:15379"/>
        <dbReference type="ChEBI" id="CHEBI:57369"/>
        <dbReference type="ChEBI" id="CHEBI:57783"/>
        <dbReference type="ChEBI" id="CHEBI:58349"/>
        <dbReference type="ChEBI" id="CHEBI:88118"/>
        <dbReference type="EC" id="1.14.13.208"/>
    </reaction>
</comment>
<evidence type="ECO:0000259" key="10">
    <source>
        <dbReference type="PROSITE" id="PS51379"/>
    </source>
</evidence>
<dbReference type="EC" id="1.14.13.208" evidence="9"/>
<keyword evidence="13" id="KW-1185">Reference proteome</keyword>
<evidence type="ECO:0000256" key="5">
    <source>
        <dbReference type="ARBA" id="ARBA00022857"/>
    </source>
</evidence>
<evidence type="ECO:0000256" key="6">
    <source>
        <dbReference type="ARBA" id="ARBA00023002"/>
    </source>
</evidence>
<dbReference type="InterPro" id="IPR017634">
    <property type="entry name" value="Benzoyl_CoA_Oase_BoxA"/>
</dbReference>
<feature type="domain" description="FAD-binding FR-type" evidence="11">
    <location>
        <begin position="150"/>
        <end position="264"/>
    </location>
</feature>
<comment type="subunit">
    <text evidence="9">Homodimer.</text>
</comment>
<dbReference type="Gene3D" id="3.30.70.20">
    <property type="match status" value="1"/>
</dbReference>
<dbReference type="InterPro" id="IPR017938">
    <property type="entry name" value="Riboflavin_synthase-like_b-brl"/>
</dbReference>
<evidence type="ECO:0000313" key="12">
    <source>
        <dbReference type="EMBL" id="MEJ8851243.1"/>
    </source>
</evidence>
<keyword evidence="3" id="KW-0479">Metal-binding</keyword>